<gene>
    <name evidence="1" type="ORF">BO66DRAFT_425143</name>
</gene>
<accession>A0ACD1HMM9</accession>
<dbReference type="Proteomes" id="UP000249661">
    <property type="component" value="Unassembled WGS sequence"/>
</dbReference>
<keyword evidence="2" id="KW-1185">Reference proteome</keyword>
<evidence type="ECO:0000313" key="1">
    <source>
        <dbReference type="EMBL" id="RAH74701.1"/>
    </source>
</evidence>
<reference evidence="1" key="1">
    <citation type="submission" date="2018-02" db="EMBL/GenBank/DDBJ databases">
        <title>The genomes of Aspergillus section Nigri reveals drivers in fungal speciation.</title>
        <authorList>
            <consortium name="DOE Joint Genome Institute"/>
            <person name="Vesth T.C."/>
            <person name="Nybo J."/>
            <person name="Theobald S."/>
            <person name="Brandl J."/>
            <person name="Frisvad J.C."/>
            <person name="Nielsen K.F."/>
            <person name="Lyhne E.K."/>
            <person name="Kogle M.E."/>
            <person name="Kuo A."/>
            <person name="Riley R."/>
            <person name="Clum A."/>
            <person name="Nolan M."/>
            <person name="Lipzen A."/>
            <person name="Salamov A."/>
            <person name="Henrissat B."/>
            <person name="Wiebenga A."/>
            <person name="De vries R.P."/>
            <person name="Grigoriev I.V."/>
            <person name="Mortensen U.H."/>
            <person name="Andersen M.R."/>
            <person name="Baker S.E."/>
        </authorList>
    </citation>
    <scope>NUCLEOTIDE SEQUENCE</scope>
    <source>
        <strain evidence="1">CBS 121060</strain>
    </source>
</reference>
<dbReference type="EMBL" id="KZ824934">
    <property type="protein sequence ID" value="RAH74701.1"/>
    <property type="molecule type" value="Genomic_DNA"/>
</dbReference>
<protein>
    <submittedName>
        <fullName evidence="1">Isopentenyl-diphosphate delta-isomerase</fullName>
    </submittedName>
</protein>
<organism evidence="1 2">
    <name type="scientific">Aspergillus aculeatinus CBS 121060</name>
    <dbReference type="NCBI Taxonomy" id="1448322"/>
    <lineage>
        <taxon>Eukaryota</taxon>
        <taxon>Fungi</taxon>
        <taxon>Dikarya</taxon>
        <taxon>Ascomycota</taxon>
        <taxon>Pezizomycotina</taxon>
        <taxon>Eurotiomycetes</taxon>
        <taxon>Eurotiomycetidae</taxon>
        <taxon>Eurotiales</taxon>
        <taxon>Aspergillaceae</taxon>
        <taxon>Aspergillus</taxon>
        <taxon>Aspergillus subgen. Circumdati</taxon>
    </lineage>
</organism>
<name>A0ACD1HMM9_9EURO</name>
<evidence type="ECO:0000313" key="2">
    <source>
        <dbReference type="Proteomes" id="UP000249661"/>
    </source>
</evidence>
<sequence length="260" mass="29457">MSATVPKFNLPQPTSENIFHLFPDVQPLDVSANKALASATRTGDPPPSQDALMEEMCIVVDEEDREIGMASKRVCHQLANIDRGLLHRAFSVLLFDTQNRLLIHQRASHKITLPNQWTNTCCSHPLAVATETGGIAGSRRAAQRKLQHELGVTPDDVALASLHFATRMHYRCLSDARWGEHEIASVFLCKADVRLDVNAEEIRDYRYVTRSELQRMLGDSQFTFTPWFRLYCENFLDGWWEAICADPLPDLKADCTIHRL</sequence>
<proteinExistence type="predicted"/>